<keyword evidence="4 6" id="KW-1133">Transmembrane helix</keyword>
<dbReference type="PANTHER" id="PTHR33885">
    <property type="entry name" value="PHAGE SHOCK PROTEIN C"/>
    <property type="match status" value="1"/>
</dbReference>
<dbReference type="InterPro" id="IPR052027">
    <property type="entry name" value="PspC"/>
</dbReference>
<evidence type="ECO:0000259" key="7">
    <source>
        <dbReference type="Pfam" id="PF04024"/>
    </source>
</evidence>
<evidence type="ECO:0000256" key="3">
    <source>
        <dbReference type="ARBA" id="ARBA00022692"/>
    </source>
</evidence>
<dbReference type="Pfam" id="PF04024">
    <property type="entry name" value="PspC"/>
    <property type="match status" value="1"/>
</dbReference>
<gene>
    <name evidence="8" type="ORF">ESP70_008500</name>
</gene>
<accession>A0A5M4FE26</accession>
<dbReference type="RefSeq" id="WP_149688867.1">
    <property type="nucleotide sequence ID" value="NZ_SDPQ02000002.1"/>
</dbReference>
<feature type="domain" description="Phage shock protein PspC N-terminal" evidence="7">
    <location>
        <begin position="2"/>
        <end position="60"/>
    </location>
</feature>
<feature type="transmembrane region" description="Helical" evidence="6">
    <location>
        <begin position="33"/>
        <end position="57"/>
    </location>
</feature>
<dbReference type="InterPro" id="IPR007168">
    <property type="entry name" value="Phageshock_PspC_N"/>
</dbReference>
<evidence type="ECO:0000256" key="1">
    <source>
        <dbReference type="ARBA" id="ARBA00004162"/>
    </source>
</evidence>
<proteinExistence type="predicted"/>
<evidence type="ECO:0000256" key="5">
    <source>
        <dbReference type="ARBA" id="ARBA00023136"/>
    </source>
</evidence>
<evidence type="ECO:0000313" key="9">
    <source>
        <dbReference type="Proteomes" id="UP000380867"/>
    </source>
</evidence>
<keyword evidence="3 6" id="KW-0812">Transmembrane</keyword>
<keyword evidence="2" id="KW-1003">Cell membrane</keyword>
<dbReference type="EMBL" id="SDPQ02000002">
    <property type="protein sequence ID" value="KAA1397416.1"/>
    <property type="molecule type" value="Genomic_DNA"/>
</dbReference>
<dbReference type="Proteomes" id="UP000380867">
    <property type="component" value="Unassembled WGS sequence"/>
</dbReference>
<reference evidence="8" key="1">
    <citation type="submission" date="2019-09" db="EMBL/GenBank/DDBJ databases">
        <authorList>
            <person name="Li J."/>
        </authorList>
    </citation>
    <scope>NUCLEOTIDE SEQUENCE [LARGE SCALE GENOMIC DNA]</scope>
    <source>
        <strain evidence="8">JCM 14732</strain>
    </source>
</reference>
<dbReference type="OrthoDB" id="7359894at2"/>
<dbReference type="AlphaFoldDB" id="A0A5M4FE26"/>
<evidence type="ECO:0000313" key="8">
    <source>
        <dbReference type="EMBL" id="KAA1397416.1"/>
    </source>
</evidence>
<evidence type="ECO:0000256" key="2">
    <source>
        <dbReference type="ARBA" id="ARBA00022475"/>
    </source>
</evidence>
<name>A0A5M4FE26_9ACTN</name>
<dbReference type="PANTHER" id="PTHR33885:SF3">
    <property type="entry name" value="PHAGE SHOCK PROTEIN C"/>
    <property type="match status" value="1"/>
</dbReference>
<comment type="subcellular location">
    <subcellularLocation>
        <location evidence="1">Cell membrane</location>
        <topology evidence="1">Single-pass membrane protein</topology>
    </subcellularLocation>
</comment>
<evidence type="ECO:0000256" key="6">
    <source>
        <dbReference type="SAM" id="Phobius"/>
    </source>
</evidence>
<dbReference type="GO" id="GO:0005886">
    <property type="term" value="C:plasma membrane"/>
    <property type="evidence" value="ECO:0007669"/>
    <property type="project" value="UniProtKB-SubCell"/>
</dbReference>
<evidence type="ECO:0000256" key="4">
    <source>
        <dbReference type="ARBA" id="ARBA00022989"/>
    </source>
</evidence>
<keyword evidence="9" id="KW-1185">Reference proteome</keyword>
<comment type="caution">
    <text evidence="8">The sequence shown here is derived from an EMBL/GenBank/DDBJ whole genome shotgun (WGS) entry which is preliminary data.</text>
</comment>
<keyword evidence="5 6" id="KW-0472">Membrane</keyword>
<organism evidence="8 9">
    <name type="scientific">Aeromicrobium ginsengisoli</name>
    <dbReference type="NCBI Taxonomy" id="363867"/>
    <lineage>
        <taxon>Bacteria</taxon>
        <taxon>Bacillati</taxon>
        <taxon>Actinomycetota</taxon>
        <taxon>Actinomycetes</taxon>
        <taxon>Propionibacteriales</taxon>
        <taxon>Nocardioidaceae</taxon>
        <taxon>Aeromicrobium</taxon>
    </lineage>
</organism>
<sequence>MKKLTRSRDDKWFGGVCGGLADYTGMDAGLIRVLVAVFSILGFGSVIVAYIVAWILVPAEQPAAAQTVWAQATDVPATESVPSQPSA</sequence>
<protein>
    <submittedName>
        <fullName evidence="8">PspC domain-containing protein</fullName>
    </submittedName>
</protein>